<feature type="domain" description="C3H1-type" evidence="4">
    <location>
        <begin position="787"/>
        <end position="808"/>
    </location>
</feature>
<organism evidence="5 6">
    <name type="scientific">Mytilus edulis</name>
    <name type="common">Blue mussel</name>
    <dbReference type="NCBI Taxonomy" id="6550"/>
    <lineage>
        <taxon>Eukaryota</taxon>
        <taxon>Metazoa</taxon>
        <taxon>Spiralia</taxon>
        <taxon>Lophotrochozoa</taxon>
        <taxon>Mollusca</taxon>
        <taxon>Bivalvia</taxon>
        <taxon>Autobranchia</taxon>
        <taxon>Pteriomorphia</taxon>
        <taxon>Mytilida</taxon>
        <taxon>Mytiloidea</taxon>
        <taxon>Mytilidae</taxon>
        <taxon>Mytilinae</taxon>
        <taxon>Mytilus</taxon>
    </lineage>
</organism>
<comment type="caution">
    <text evidence="5">The sequence shown here is derived from an EMBL/GenBank/DDBJ whole genome shotgun (WGS) entry which is preliminary data.</text>
</comment>
<dbReference type="Gene3D" id="2.30.30.140">
    <property type="match status" value="1"/>
</dbReference>
<accession>A0A8S3SAM0</accession>
<dbReference type="InterPro" id="IPR004087">
    <property type="entry name" value="KH_dom"/>
</dbReference>
<evidence type="ECO:0000313" key="5">
    <source>
        <dbReference type="EMBL" id="CAG2216320.1"/>
    </source>
</evidence>
<dbReference type="Pfam" id="PF00013">
    <property type="entry name" value="KH_1"/>
    <property type="match status" value="1"/>
</dbReference>
<dbReference type="GO" id="GO:0005634">
    <property type="term" value="C:nucleus"/>
    <property type="evidence" value="ECO:0007669"/>
    <property type="project" value="TreeGrafter"/>
</dbReference>
<evidence type="ECO:0000256" key="2">
    <source>
        <dbReference type="PROSITE-ProRule" id="PRU00723"/>
    </source>
</evidence>
<dbReference type="GO" id="GO:0043005">
    <property type="term" value="C:neuron projection"/>
    <property type="evidence" value="ECO:0007669"/>
    <property type="project" value="TreeGrafter"/>
</dbReference>
<dbReference type="PANTHER" id="PTHR10603:SF7">
    <property type="entry name" value="FRAGILE X MESSENGER RIBONUCLEOPROTEIN 1 HOMOLOG"/>
    <property type="match status" value="1"/>
</dbReference>
<feature type="compositionally biased region" description="Low complexity" evidence="3">
    <location>
        <begin position="350"/>
        <end position="384"/>
    </location>
</feature>
<dbReference type="EMBL" id="CAJPWZ010001479">
    <property type="protein sequence ID" value="CAG2216320.1"/>
    <property type="molecule type" value="Genomic_DNA"/>
</dbReference>
<dbReference type="InterPro" id="IPR000571">
    <property type="entry name" value="Znf_CCCH"/>
</dbReference>
<feature type="compositionally biased region" description="Acidic residues" evidence="3">
    <location>
        <begin position="313"/>
        <end position="322"/>
    </location>
</feature>
<feature type="domain" description="C3H1-type" evidence="4">
    <location>
        <begin position="855"/>
        <end position="888"/>
    </location>
</feature>
<reference evidence="5" key="1">
    <citation type="submission" date="2021-03" db="EMBL/GenBank/DDBJ databases">
        <authorList>
            <person name="Bekaert M."/>
        </authorList>
    </citation>
    <scope>NUCLEOTIDE SEQUENCE</scope>
</reference>
<evidence type="ECO:0000259" key="4">
    <source>
        <dbReference type="PROSITE" id="PS50103"/>
    </source>
</evidence>
<feature type="region of interest" description="Disordered" evidence="3">
    <location>
        <begin position="596"/>
        <end position="627"/>
    </location>
</feature>
<gene>
    <name evidence="5" type="ORF">MEDL_30057</name>
</gene>
<evidence type="ECO:0000313" key="6">
    <source>
        <dbReference type="Proteomes" id="UP000683360"/>
    </source>
</evidence>
<dbReference type="Gene3D" id="3.30.1370.210">
    <property type="match status" value="1"/>
</dbReference>
<feature type="zinc finger region" description="C3H1-type" evidence="2">
    <location>
        <begin position="855"/>
        <end position="888"/>
    </location>
</feature>
<dbReference type="GO" id="GO:0048513">
    <property type="term" value="P:animal organ development"/>
    <property type="evidence" value="ECO:0007669"/>
    <property type="project" value="TreeGrafter"/>
</dbReference>
<dbReference type="InterPro" id="IPR040148">
    <property type="entry name" value="FMR1"/>
</dbReference>
<feature type="zinc finger region" description="C3H1-type" evidence="2">
    <location>
        <begin position="787"/>
        <end position="808"/>
    </location>
</feature>
<keyword evidence="2" id="KW-0479">Metal-binding</keyword>
<dbReference type="GO" id="GO:0099577">
    <property type="term" value="P:regulation of translation at presynapse, modulating synaptic transmission"/>
    <property type="evidence" value="ECO:0007669"/>
    <property type="project" value="TreeGrafter"/>
</dbReference>
<dbReference type="GO" id="GO:0045727">
    <property type="term" value="P:positive regulation of translation"/>
    <property type="evidence" value="ECO:0007669"/>
    <property type="project" value="TreeGrafter"/>
</dbReference>
<dbReference type="GO" id="GO:0098793">
    <property type="term" value="C:presynapse"/>
    <property type="evidence" value="ECO:0007669"/>
    <property type="project" value="GOC"/>
</dbReference>
<name>A0A8S3SAM0_MYTED</name>
<dbReference type="InterPro" id="IPR057602">
    <property type="entry name" value="Zfn-CCCH_PARP12"/>
</dbReference>
<dbReference type="PROSITE" id="PS50103">
    <property type="entry name" value="ZF_C3H1"/>
    <property type="match status" value="2"/>
</dbReference>
<dbReference type="GO" id="GO:0008270">
    <property type="term" value="F:zinc ion binding"/>
    <property type="evidence" value="ECO:0007669"/>
    <property type="project" value="UniProtKB-KW"/>
</dbReference>
<evidence type="ECO:0000256" key="1">
    <source>
        <dbReference type="PROSITE-ProRule" id="PRU00117"/>
    </source>
</evidence>
<dbReference type="OrthoDB" id="424249at2759"/>
<keyword evidence="1" id="KW-0694">RNA-binding</keyword>
<dbReference type="GO" id="GO:0051028">
    <property type="term" value="P:mRNA transport"/>
    <property type="evidence" value="ECO:0007669"/>
    <property type="project" value="TreeGrafter"/>
</dbReference>
<dbReference type="InterPro" id="IPR036612">
    <property type="entry name" value="KH_dom_type_1_sf"/>
</dbReference>
<dbReference type="Proteomes" id="UP000683360">
    <property type="component" value="Unassembled WGS sequence"/>
</dbReference>
<dbReference type="GO" id="GO:0010494">
    <property type="term" value="C:cytoplasmic stress granule"/>
    <property type="evidence" value="ECO:0007669"/>
    <property type="project" value="TreeGrafter"/>
</dbReference>
<feature type="compositionally biased region" description="Basic residues" evidence="3">
    <location>
        <begin position="597"/>
        <end position="618"/>
    </location>
</feature>
<keyword evidence="2" id="KW-0862">Zinc</keyword>
<evidence type="ECO:0000256" key="3">
    <source>
        <dbReference type="SAM" id="MobiDB-lite"/>
    </source>
</evidence>
<dbReference type="GO" id="GO:0003730">
    <property type="term" value="F:mRNA 3'-UTR binding"/>
    <property type="evidence" value="ECO:0007669"/>
    <property type="project" value="TreeGrafter"/>
</dbReference>
<dbReference type="SMART" id="SM00322">
    <property type="entry name" value="KH"/>
    <property type="match status" value="1"/>
</dbReference>
<proteinExistence type="predicted"/>
<dbReference type="SUPFAM" id="SSF54791">
    <property type="entry name" value="Eukaryotic type KH-domain (KH-domain type I)"/>
    <property type="match status" value="2"/>
</dbReference>
<dbReference type="PANTHER" id="PTHR10603">
    <property type="entry name" value="FRAGILE X MENTAL RETARDATION SYNDROME-RELATED PROTEIN"/>
    <property type="match status" value="1"/>
</dbReference>
<dbReference type="Pfam" id="PF25261">
    <property type="entry name" value="zf-CCCH_PARP12"/>
    <property type="match status" value="1"/>
</dbReference>
<sequence length="963" mass="110534">MDWRNTEVEVYLPNGACYLVNSKADEDQIEGWWQAKIQVLKGDNCYIKYIDRDGMDLVTKDNIRPVNQGFVLERINHLNNFQRIGLKSNESTSEDLKQKAELLTDLHVKALKDKLHQRQYREKKKHTETFMVTSDLMKFSIGTKGANIKKAAGIKGIGSVTKVECDDECLFKISGESPEAVKQARELLEFKKEQLTVPHHFAGRIIGKAGQEIDEIINKSMVIKIMRQNRPDGVVFNIIGTPESVENAKILLNFKLDALKQDVNITTTERNDTYVEIGDSLSQESVSGESSSFSINSEKHHQKFLDNQKEVDMVTEQEEEAGEGEKVDAQRSKRNDEYLNESLSKELPSDSEQSSDENQSSSSINNEPQNPNHRQPYRGRLNGNRTERGGRGGRGRFIRGRISQQVENTQNQTDKISAVIQHDVRTNVRNNDFETQELIADSDKSLDDTQSFASINSEQHNPVHIELPDRVNIEKEGGLGKQDDFIADTSQSKQTEIDDNVGNIALERSSDGVRHKDTRYKPQARDTETLIKSEESFPPKIKEGTNTRHQAQVVKIQGCEEADDESMQMDYDSLSQSSVNSGNRIRRKGVHFSVRGSNRKGSRIRGGLRQRHHLQRRSQRTDDPENIHTDAYMMDPVDDNSPLSNGFDDKFSTGEDVTKSLAKFNALLEDKPKPKMQVESKAMKEKRLKEEALDKINEMEVLKCLVQRFEGGCFFGSFSCIANELFPGYDGMKEWFNTRSQKFHIYRDGQDIVYICSFYKDLNICKHFCNPSKPTFCDNQNCNYFHVCRNFVRGNCRRHHCCFLHDFDSAQNVRIKEKYGLEDFTDSEIIVLLNWKFPRLCPHYIYEQGGCKETDNKDEACPYLHYCKNYFFGKCDMGDGCRYNHSFSDSHNKWVLRSCHLANQNEDALKRMIYVPPNLENHKEQVDAEDFHGIIFQAKKLQLTNLRQMGKEGLNIFQRSSLV</sequence>
<dbReference type="AlphaFoldDB" id="A0A8S3SAM0"/>
<protein>
    <submittedName>
        <fullName evidence="5">FMR</fullName>
    </submittedName>
</protein>
<dbReference type="InterPro" id="IPR004088">
    <property type="entry name" value="KH_dom_type_1"/>
</dbReference>
<dbReference type="PROSITE" id="PS50084">
    <property type="entry name" value="KH_TYPE_1"/>
    <property type="match status" value="2"/>
</dbReference>
<feature type="compositionally biased region" description="Basic and acidic residues" evidence="3">
    <location>
        <begin position="323"/>
        <end position="348"/>
    </location>
</feature>
<keyword evidence="2" id="KW-0863">Zinc-finger</keyword>
<feature type="region of interest" description="Disordered" evidence="3">
    <location>
        <begin position="304"/>
        <end position="396"/>
    </location>
</feature>
<dbReference type="CDD" id="cd22426">
    <property type="entry name" value="KH_I_FMR1_FXR_rpt2"/>
    <property type="match status" value="1"/>
</dbReference>
<dbReference type="GO" id="GO:0045182">
    <property type="term" value="F:translation regulator activity"/>
    <property type="evidence" value="ECO:0007669"/>
    <property type="project" value="TreeGrafter"/>
</dbReference>
<keyword evidence="6" id="KW-1185">Reference proteome</keyword>
<dbReference type="GO" id="GO:0043488">
    <property type="term" value="P:regulation of mRNA stability"/>
    <property type="evidence" value="ECO:0007669"/>
    <property type="project" value="TreeGrafter"/>
</dbReference>
<dbReference type="GO" id="GO:0048170">
    <property type="term" value="P:positive regulation of long-term neuronal synaptic plasticity"/>
    <property type="evidence" value="ECO:0007669"/>
    <property type="project" value="TreeGrafter"/>
</dbReference>
<dbReference type="Gene3D" id="3.30.1370.10">
    <property type="entry name" value="K Homology domain, type 1"/>
    <property type="match status" value="2"/>
</dbReference>